<reference evidence="1" key="1">
    <citation type="journal article" date="2023" name="Mol. Biol. Evol.">
        <title>Third-Generation Sequencing Reveals the Adaptive Role of the Epigenome in Three Deep-Sea Polychaetes.</title>
        <authorList>
            <person name="Perez M."/>
            <person name="Aroh O."/>
            <person name="Sun Y."/>
            <person name="Lan Y."/>
            <person name="Juniper S.K."/>
            <person name="Young C.R."/>
            <person name="Angers B."/>
            <person name="Qian P.Y."/>
        </authorList>
    </citation>
    <scope>NUCLEOTIDE SEQUENCE</scope>
    <source>
        <strain evidence="1">R07B-5</strain>
    </source>
</reference>
<gene>
    <name evidence="1" type="ORF">NP493_145g02035</name>
</gene>
<sequence>MSPNAPPPSLYNLYNNIHTCIKLSHIQIACIGGVLPIQNDAHTIYSVTVLRWLTTAFCPETPTGCDVVGERRCSFSSILVTALPPIIQYCCCRLVARLMVDGNAQAKVHGFSCRAR</sequence>
<name>A0AAD9P4N7_RIDPI</name>
<accession>A0AAD9P4N7</accession>
<proteinExistence type="predicted"/>
<comment type="caution">
    <text evidence="1">The sequence shown here is derived from an EMBL/GenBank/DDBJ whole genome shotgun (WGS) entry which is preliminary data.</text>
</comment>
<protein>
    <submittedName>
        <fullName evidence="1">Uncharacterized protein</fullName>
    </submittedName>
</protein>
<dbReference type="AlphaFoldDB" id="A0AAD9P4N7"/>
<organism evidence="1 2">
    <name type="scientific">Ridgeia piscesae</name>
    <name type="common">Tubeworm</name>
    <dbReference type="NCBI Taxonomy" id="27915"/>
    <lineage>
        <taxon>Eukaryota</taxon>
        <taxon>Metazoa</taxon>
        <taxon>Spiralia</taxon>
        <taxon>Lophotrochozoa</taxon>
        <taxon>Annelida</taxon>
        <taxon>Polychaeta</taxon>
        <taxon>Sedentaria</taxon>
        <taxon>Canalipalpata</taxon>
        <taxon>Sabellida</taxon>
        <taxon>Siboglinidae</taxon>
        <taxon>Ridgeia</taxon>
    </lineage>
</organism>
<evidence type="ECO:0000313" key="1">
    <source>
        <dbReference type="EMBL" id="KAK2188067.1"/>
    </source>
</evidence>
<keyword evidence="2" id="KW-1185">Reference proteome</keyword>
<dbReference type="Proteomes" id="UP001209878">
    <property type="component" value="Unassembled WGS sequence"/>
</dbReference>
<evidence type="ECO:0000313" key="2">
    <source>
        <dbReference type="Proteomes" id="UP001209878"/>
    </source>
</evidence>
<dbReference type="EMBL" id="JAODUO010000145">
    <property type="protein sequence ID" value="KAK2188067.1"/>
    <property type="molecule type" value="Genomic_DNA"/>
</dbReference>